<dbReference type="AlphaFoldDB" id="A0A382EAZ5"/>
<protein>
    <recommendedName>
        <fullName evidence="1">DUF1585 domain-containing protein</fullName>
    </recommendedName>
</protein>
<dbReference type="InterPro" id="IPR011478">
    <property type="entry name" value="DUF1585"/>
</dbReference>
<reference evidence="2" key="1">
    <citation type="submission" date="2018-05" db="EMBL/GenBank/DDBJ databases">
        <authorList>
            <person name="Lanie J.A."/>
            <person name="Ng W.-L."/>
            <person name="Kazmierczak K.M."/>
            <person name="Andrzejewski T.M."/>
            <person name="Davidsen T.M."/>
            <person name="Wayne K.J."/>
            <person name="Tettelin H."/>
            <person name="Glass J.I."/>
            <person name="Rusch D."/>
            <person name="Podicherti R."/>
            <person name="Tsui H.-C.T."/>
            <person name="Winkler M.E."/>
        </authorList>
    </citation>
    <scope>NUCLEOTIDE SEQUENCE</scope>
</reference>
<organism evidence="2">
    <name type="scientific">marine metagenome</name>
    <dbReference type="NCBI Taxonomy" id="408172"/>
    <lineage>
        <taxon>unclassified sequences</taxon>
        <taxon>metagenomes</taxon>
        <taxon>ecological metagenomes</taxon>
    </lineage>
</organism>
<name>A0A382EAZ5_9ZZZZ</name>
<evidence type="ECO:0000313" key="2">
    <source>
        <dbReference type="EMBL" id="SVB47810.1"/>
    </source>
</evidence>
<sequence length="77" mass="8760">DGKTYEDFEQFKSLLLQNKEKLARSLVEGSASYGLGRTTEFSDGDDLDALTKQLMTEDMRARSLIHNLVQSELFQTK</sequence>
<dbReference type="Pfam" id="PF07624">
    <property type="entry name" value="PSD2"/>
    <property type="match status" value="1"/>
</dbReference>
<accession>A0A382EAZ5</accession>
<dbReference type="EMBL" id="UINC01043581">
    <property type="protein sequence ID" value="SVB47810.1"/>
    <property type="molecule type" value="Genomic_DNA"/>
</dbReference>
<evidence type="ECO:0000259" key="1">
    <source>
        <dbReference type="Pfam" id="PF07624"/>
    </source>
</evidence>
<feature type="domain" description="DUF1585" evidence="1">
    <location>
        <begin position="1"/>
        <end position="74"/>
    </location>
</feature>
<proteinExistence type="predicted"/>
<feature type="non-terminal residue" evidence="2">
    <location>
        <position position="1"/>
    </location>
</feature>
<gene>
    <name evidence="2" type="ORF">METZ01_LOCUS200664</name>
</gene>